<evidence type="ECO:0000313" key="2">
    <source>
        <dbReference type="Proteomes" id="UP001162741"/>
    </source>
</evidence>
<evidence type="ECO:0000313" key="1">
    <source>
        <dbReference type="EMBL" id="UYQ95793.1"/>
    </source>
</evidence>
<proteinExistence type="predicted"/>
<sequence>MRKEKHRPYAFKSYYDDYTLGGIVEYGKIISFRDNIKATLQYKQDVHREHNEGEPERTMSDRMLTAGVENELLITRGLAA</sequence>
<dbReference type="Proteomes" id="UP001162741">
    <property type="component" value="Chromosome"/>
</dbReference>
<organism evidence="1 2">
    <name type="scientific">Chitinophaga horti</name>
    <dbReference type="NCBI Taxonomy" id="2920382"/>
    <lineage>
        <taxon>Bacteria</taxon>
        <taxon>Pseudomonadati</taxon>
        <taxon>Bacteroidota</taxon>
        <taxon>Chitinophagia</taxon>
        <taxon>Chitinophagales</taxon>
        <taxon>Chitinophagaceae</taxon>
        <taxon>Chitinophaga</taxon>
    </lineage>
</organism>
<gene>
    <name evidence="1" type="ORF">MKQ68_11835</name>
</gene>
<accession>A0ABY6J7X2</accession>
<dbReference type="EMBL" id="CP107006">
    <property type="protein sequence ID" value="UYQ95793.1"/>
    <property type="molecule type" value="Genomic_DNA"/>
</dbReference>
<reference evidence="1" key="1">
    <citation type="submission" date="2022-10" db="EMBL/GenBank/DDBJ databases">
        <title>Chitinophaga sp. nov., isolated from soil.</title>
        <authorList>
            <person name="Jeon C.O."/>
        </authorList>
    </citation>
    <scope>NUCLEOTIDE SEQUENCE</scope>
    <source>
        <strain evidence="1">R8</strain>
    </source>
</reference>
<keyword evidence="2" id="KW-1185">Reference proteome</keyword>
<dbReference type="RefSeq" id="WP_264283473.1">
    <property type="nucleotide sequence ID" value="NZ_CP107006.1"/>
</dbReference>
<protein>
    <submittedName>
        <fullName evidence="1">Uncharacterized protein</fullName>
    </submittedName>
</protein>
<name>A0ABY6J7X2_9BACT</name>